<evidence type="ECO:0000256" key="1">
    <source>
        <dbReference type="SAM" id="MobiDB-lite"/>
    </source>
</evidence>
<feature type="region of interest" description="Disordered" evidence="1">
    <location>
        <begin position="1"/>
        <end position="117"/>
    </location>
</feature>
<comment type="caution">
    <text evidence="2">The sequence shown here is derived from an EMBL/GenBank/DDBJ whole genome shotgun (WGS) entry which is preliminary data.</text>
</comment>
<feature type="compositionally biased region" description="Polar residues" evidence="1">
    <location>
        <begin position="70"/>
        <end position="84"/>
    </location>
</feature>
<dbReference type="Proteomes" id="UP000521943">
    <property type="component" value="Unassembled WGS sequence"/>
</dbReference>
<dbReference type="GO" id="GO:0007166">
    <property type="term" value="P:cell surface receptor signaling pathway"/>
    <property type="evidence" value="ECO:0007669"/>
    <property type="project" value="InterPro"/>
</dbReference>
<dbReference type="Gene3D" id="1.20.930.20">
    <property type="entry name" value="Adaptor protein Cbl, N-terminal domain"/>
    <property type="match status" value="1"/>
</dbReference>
<sequence>MSAPGERKPRRRDRAKGFLETAYRRLTHKPSRPPSRSRSLPPSPTSGTDTQSHEHFNSVDKPSGDPISEQHGTTNLSYSSTQAKDQSKADPPPGRSSNEPQGSDVQDELPDGSASLKQDDSARTLFHAEDGHRPPSFGKTSYAVLKNTLETVVAVTDFFPPVKSAAAGLLVICKAIDAYSDNQEESEKLLQRVAALSTIMSTFPRADEDVLPEVRDRFSGLSRTINQYKELLEAMLEQDPKSKAGRFFLAPQQKTELLKLSQELSFAIELATRTGGECSVSSKISNG</sequence>
<dbReference type="EMBL" id="JACGCI010000232">
    <property type="protein sequence ID" value="KAF6741606.1"/>
    <property type="molecule type" value="Genomic_DNA"/>
</dbReference>
<accession>A0A8H6LUI2</accession>
<evidence type="ECO:0000313" key="3">
    <source>
        <dbReference type="Proteomes" id="UP000521943"/>
    </source>
</evidence>
<reference evidence="2 3" key="1">
    <citation type="submission" date="2020-07" db="EMBL/GenBank/DDBJ databases">
        <title>Comparative genomics of pyrophilous fungi reveals a link between fire events and developmental genes.</title>
        <authorList>
            <consortium name="DOE Joint Genome Institute"/>
            <person name="Steindorff A.S."/>
            <person name="Carver A."/>
            <person name="Calhoun S."/>
            <person name="Stillman K."/>
            <person name="Liu H."/>
            <person name="Lipzen A."/>
            <person name="Pangilinan J."/>
            <person name="Labutti K."/>
            <person name="Bruns T.D."/>
            <person name="Grigoriev I.V."/>
        </authorList>
    </citation>
    <scope>NUCLEOTIDE SEQUENCE [LARGE SCALE GENOMIC DNA]</scope>
    <source>
        <strain evidence="2 3">CBS 144469</strain>
    </source>
</reference>
<dbReference type="InterPro" id="IPR059179">
    <property type="entry name" value="MLKL-like_MCAfunc"/>
</dbReference>
<dbReference type="CDD" id="cd21037">
    <property type="entry name" value="MLKL_NTD"/>
    <property type="match status" value="1"/>
</dbReference>
<protein>
    <submittedName>
        <fullName evidence="2">Uncharacterized protein</fullName>
    </submittedName>
</protein>
<keyword evidence="3" id="KW-1185">Reference proteome</keyword>
<organism evidence="2 3">
    <name type="scientific">Ephemerocybe angulata</name>
    <dbReference type="NCBI Taxonomy" id="980116"/>
    <lineage>
        <taxon>Eukaryota</taxon>
        <taxon>Fungi</taxon>
        <taxon>Dikarya</taxon>
        <taxon>Basidiomycota</taxon>
        <taxon>Agaricomycotina</taxon>
        <taxon>Agaricomycetes</taxon>
        <taxon>Agaricomycetidae</taxon>
        <taxon>Agaricales</taxon>
        <taxon>Agaricineae</taxon>
        <taxon>Psathyrellaceae</taxon>
        <taxon>Ephemerocybe</taxon>
    </lineage>
</organism>
<name>A0A8H6LUI2_9AGAR</name>
<gene>
    <name evidence="2" type="ORF">DFP72DRAFT_861929</name>
</gene>
<feature type="compositionally biased region" description="Polar residues" evidence="1">
    <location>
        <begin position="95"/>
        <end position="104"/>
    </location>
</feature>
<dbReference type="OrthoDB" id="3266026at2759"/>
<evidence type="ECO:0000313" key="2">
    <source>
        <dbReference type="EMBL" id="KAF6741606.1"/>
    </source>
</evidence>
<dbReference type="InterPro" id="IPR036537">
    <property type="entry name" value="Adaptor_Cbl_N_dom_sf"/>
</dbReference>
<dbReference type="AlphaFoldDB" id="A0A8H6LUI2"/>
<proteinExistence type="predicted"/>